<comment type="subunit">
    <text evidence="14">Subunit of dynactin, a multiprotein complex part of a tripartite complex with dynein and a adapter, such as BICDL1, BICD2 or HOOK3. The dynactin complex is built around ACTR1A/ACTB filament and consists of an actin-related filament composed of a shoulder domain, a pointed end and a barbed end. Its length is defined by its flexible shoulder domain. The soulder is composed of 2 DCTN1 subunits, 4 DCTN2 and 2 DCTN3. The 4 DCNT2 (via N-terminus) bind the ACTR1A filament and act as molecular rulers to determine the length. The pointed end is important for binding dynein-dynactin cargo adapters. Consists of 4 subunits: ACTR10, DCNT4, DCTN5 and DCTN6. The barbed end is composed of a CAPZA1:CAPZB heterodimers, which binds ACTR1A/ACTB filament and dynactin and stabilizes dynactin. Interacts with ATP7B, but not ATP7A, in a copper-dependent manner. Interacts with ANK2; this interaction is required for localization at costameres. Interacts with N4BP2L1.</text>
</comment>
<evidence type="ECO:0000256" key="13">
    <source>
        <dbReference type="ARBA" id="ARBA00034864"/>
    </source>
</evidence>
<dbReference type="GO" id="GO:0030016">
    <property type="term" value="C:myofibril"/>
    <property type="evidence" value="ECO:0007669"/>
    <property type="project" value="UniProtKB-SubCell"/>
</dbReference>
<evidence type="ECO:0000313" key="16">
    <source>
        <dbReference type="Proteomes" id="UP000321570"/>
    </source>
</evidence>
<name>A0A564Y315_HYMDI</name>
<keyword evidence="11" id="KW-0206">Cytoskeleton</keyword>
<accession>A0A564Y315</accession>
<keyword evidence="8" id="KW-0832">Ubl conjugation</keyword>
<evidence type="ECO:0000256" key="4">
    <source>
        <dbReference type="ARBA" id="ARBA00004657"/>
    </source>
</evidence>
<evidence type="ECO:0000256" key="11">
    <source>
        <dbReference type="ARBA" id="ARBA00023212"/>
    </source>
</evidence>
<evidence type="ECO:0000256" key="14">
    <source>
        <dbReference type="ARBA" id="ARBA00093507"/>
    </source>
</evidence>
<dbReference type="PANTHER" id="PTHR13034:SF2">
    <property type="entry name" value="DYNACTIN SUBUNIT 4"/>
    <property type="match status" value="1"/>
</dbReference>
<evidence type="ECO:0000256" key="6">
    <source>
        <dbReference type="ARBA" id="ARBA00022499"/>
    </source>
</evidence>
<dbReference type="PANTHER" id="PTHR13034">
    <property type="entry name" value="DYNACTIN P62 SUBUNIT"/>
    <property type="match status" value="1"/>
</dbReference>
<comment type="subcellular location">
    <subcellularLocation>
        <location evidence="3">Cytoplasm</location>
        <location evidence="3">Cell cortex</location>
    </subcellularLocation>
    <subcellularLocation>
        <location evidence="1">Cytoplasm</location>
        <location evidence="1">Cytoskeleton</location>
        <location evidence="1">Microtubule organizing center</location>
        <location evidence="1">Centrosome</location>
    </subcellularLocation>
    <subcellularLocation>
        <location evidence="2">Cytoplasm</location>
        <location evidence="2">Cytoskeleton</location>
        <location evidence="2">Stress fiber</location>
    </subcellularLocation>
    <subcellularLocation>
        <location evidence="4">Cytoplasm</location>
        <location evidence="4">Myofibril</location>
    </subcellularLocation>
</comment>
<organism evidence="15 16">
    <name type="scientific">Hymenolepis diminuta</name>
    <name type="common">Rat tapeworm</name>
    <dbReference type="NCBI Taxonomy" id="6216"/>
    <lineage>
        <taxon>Eukaryota</taxon>
        <taxon>Metazoa</taxon>
        <taxon>Spiralia</taxon>
        <taxon>Lophotrochozoa</taxon>
        <taxon>Platyhelminthes</taxon>
        <taxon>Cestoda</taxon>
        <taxon>Eucestoda</taxon>
        <taxon>Cyclophyllidea</taxon>
        <taxon>Hymenolepididae</taxon>
        <taxon>Hymenolepis</taxon>
    </lineage>
</organism>
<keyword evidence="9" id="KW-0007">Acetylation</keyword>
<evidence type="ECO:0000256" key="12">
    <source>
        <dbReference type="ARBA" id="ARBA00034776"/>
    </source>
</evidence>
<evidence type="ECO:0000256" key="8">
    <source>
        <dbReference type="ARBA" id="ARBA00022843"/>
    </source>
</evidence>
<dbReference type="GO" id="GO:0001725">
    <property type="term" value="C:stress fiber"/>
    <property type="evidence" value="ECO:0007669"/>
    <property type="project" value="UniProtKB-SubCell"/>
</dbReference>
<keyword evidence="16" id="KW-1185">Reference proteome</keyword>
<evidence type="ECO:0000256" key="3">
    <source>
        <dbReference type="ARBA" id="ARBA00004544"/>
    </source>
</evidence>
<reference evidence="15 16" key="1">
    <citation type="submission" date="2019-07" db="EMBL/GenBank/DDBJ databases">
        <authorList>
            <person name="Jastrzebski P J."/>
            <person name="Paukszto L."/>
            <person name="Jastrzebski P J."/>
        </authorList>
    </citation>
    <scope>NUCLEOTIDE SEQUENCE [LARGE SCALE GENOMIC DNA]</scope>
    <source>
        <strain evidence="15 16">WMS-il1</strain>
    </source>
</reference>
<sequence length="547" mass="61429">MATYYDLRRVQGLCSCNRSALLSQLYFCRHCYDVRCGNCVSHEVDSHYCPNCLENMTSAEAKMRKHRCGNCFECPSCGHTLSTRGTLALAPAVGVSGSTTPGETPMTPQKTYYLLCAFCRWCTRESGIPDQKSPGGWQETPNPHAERIEELINEYRQFAMKEKNERERSKYKKRKYILSVSHLVERFPVLTPRFRRRYSNWGSYGRDTNSSPDIKITSAEATAITESFNVDDLVNKPFVYEKITSVQQRHMSPWLQPTETVCLEPRHKALAVKRSLRCKKCEHTLSKADFNPSFIKFRINLSALYHLPDLHFSLPPSVIEPPPSSDQPLRRVTPMSLPTITFDSVPPSRELKIKGLSVEKPINVVLVLSNPAHRITTVRLRQLTLEEETEKLKEFFTKTGCSTPTYSTVKLDLPTIGIKIAAKSDASEYSDLVTGQTTNEFKDDDPKLIAYRHGHRVGINVGLRLLAKAKGNQPLRAAIQMNFDYLNTTASIADARTSTMNAVLAAAAPGVFGDNPTTKSVEEESGNQGGDYRDVGVLYLMDFGTEC</sequence>
<dbReference type="EMBL" id="CABIJS010000066">
    <property type="protein sequence ID" value="VUZ41630.1"/>
    <property type="molecule type" value="Genomic_DNA"/>
</dbReference>
<gene>
    <name evidence="15" type="ORF">WMSIL1_LOCUS2367</name>
</gene>
<evidence type="ECO:0000256" key="10">
    <source>
        <dbReference type="ARBA" id="ARBA00023054"/>
    </source>
</evidence>
<evidence type="ECO:0000256" key="1">
    <source>
        <dbReference type="ARBA" id="ARBA00004300"/>
    </source>
</evidence>
<keyword evidence="5" id="KW-0963">Cytoplasm</keyword>
<dbReference type="GO" id="GO:0005938">
    <property type="term" value="C:cell cortex"/>
    <property type="evidence" value="ECO:0007669"/>
    <property type="project" value="UniProtKB-SubCell"/>
</dbReference>
<evidence type="ECO:0000256" key="9">
    <source>
        <dbReference type="ARBA" id="ARBA00022990"/>
    </source>
</evidence>
<protein>
    <recommendedName>
        <fullName evidence="13">Dynactin subunit 4</fullName>
    </recommendedName>
</protein>
<dbReference type="InterPro" id="IPR008603">
    <property type="entry name" value="DCTN4"/>
</dbReference>
<evidence type="ECO:0000256" key="5">
    <source>
        <dbReference type="ARBA" id="ARBA00022490"/>
    </source>
</evidence>
<keyword evidence="10" id="KW-0175">Coiled coil</keyword>
<evidence type="ECO:0000256" key="2">
    <source>
        <dbReference type="ARBA" id="ARBA00004529"/>
    </source>
</evidence>
<evidence type="ECO:0000313" key="15">
    <source>
        <dbReference type="EMBL" id="VUZ41630.1"/>
    </source>
</evidence>
<dbReference type="Pfam" id="PF05502">
    <property type="entry name" value="Dynactin_p62"/>
    <property type="match status" value="2"/>
</dbReference>
<proteinExistence type="inferred from homology"/>
<dbReference type="GO" id="GO:0005869">
    <property type="term" value="C:dynactin complex"/>
    <property type="evidence" value="ECO:0007669"/>
    <property type="project" value="InterPro"/>
</dbReference>
<dbReference type="Proteomes" id="UP000321570">
    <property type="component" value="Unassembled WGS sequence"/>
</dbReference>
<comment type="similarity">
    <text evidence="12">Belongs to the dynactin subunit 4 family.</text>
</comment>
<keyword evidence="7" id="KW-0597">Phosphoprotein</keyword>
<dbReference type="AlphaFoldDB" id="A0A564Y315"/>
<evidence type="ECO:0000256" key="7">
    <source>
        <dbReference type="ARBA" id="ARBA00022553"/>
    </source>
</evidence>
<dbReference type="GO" id="GO:0005813">
    <property type="term" value="C:centrosome"/>
    <property type="evidence" value="ECO:0007669"/>
    <property type="project" value="UniProtKB-SubCell"/>
</dbReference>
<keyword evidence="6" id="KW-1017">Isopeptide bond</keyword>